<organism evidence="2 3">
    <name type="scientific">Candidatus Caccoplasma intestinavium</name>
    <dbReference type="NCBI Taxonomy" id="2840716"/>
    <lineage>
        <taxon>Bacteria</taxon>
        <taxon>Pseudomonadati</taxon>
        <taxon>Bacteroidota</taxon>
        <taxon>Bacteroidia</taxon>
        <taxon>Bacteroidales</taxon>
        <taxon>Bacteroidaceae</taxon>
        <taxon>Bacteroidaceae incertae sedis</taxon>
        <taxon>Candidatus Caccoplasma</taxon>
    </lineage>
</organism>
<dbReference type="Gene3D" id="3.40.50.300">
    <property type="entry name" value="P-loop containing nucleotide triphosphate hydrolases"/>
    <property type="match status" value="2"/>
</dbReference>
<dbReference type="Proteomes" id="UP000886722">
    <property type="component" value="Unassembled WGS sequence"/>
</dbReference>
<dbReference type="CDD" id="cd18809">
    <property type="entry name" value="SF1_C_RecD"/>
    <property type="match status" value="1"/>
</dbReference>
<sequence length="475" mass="53972">MLSDYFIQRLSENLPYVPTEEQADLIARLSAFLWDDNVPSVFLLKGYAGTGKTSLIGALVKTLESFERTCVLLAPTGRAAKVFASYAGHAAYTIHKKIYRQRAFTGDFTGFQLAHNAHKNTFFIVDEASMIANETAEGRVYGSGLLLDDLFDFVYSGSGCRLILLGDTAQLPPVGQVQSPALDEGYVRRYGFPVYTFVLTHVVRQLEESGVLFNATRLRELMQESPLPVPRIRLGSFPDVCRVGGDELIERLSSAYQRDGMDETIIVTRSNKRANIFNQGVRNRILYREEELTGGDLLLVARNNYFWSEKYEKLDFIANGDVARVVRVRNVCEMYGFRFADVALYFPDYEEEIEAKVILDTLHSEAPSLTSEENTRLFNAVMEDYADVPSKKERLKKLKNDPWFNALQVKYAYAVTCHKAQGGQWSNVFVDMGYIRPDMLGLDFYRWLYTAFTRTTGRLLLVNISPEYLEDKLSD</sequence>
<accession>A0A9D1GEF1</accession>
<protein>
    <submittedName>
        <fullName evidence="2">AAA family ATPase</fullName>
    </submittedName>
</protein>
<reference evidence="2" key="2">
    <citation type="journal article" date="2021" name="PeerJ">
        <title>Extensive microbial diversity within the chicken gut microbiome revealed by metagenomics and culture.</title>
        <authorList>
            <person name="Gilroy R."/>
            <person name="Ravi A."/>
            <person name="Getino M."/>
            <person name="Pursley I."/>
            <person name="Horton D.L."/>
            <person name="Alikhan N.F."/>
            <person name="Baker D."/>
            <person name="Gharbi K."/>
            <person name="Hall N."/>
            <person name="Watson M."/>
            <person name="Adriaenssens E.M."/>
            <person name="Foster-Nyarko E."/>
            <person name="Jarju S."/>
            <person name="Secka A."/>
            <person name="Antonio M."/>
            <person name="Oren A."/>
            <person name="Chaudhuri R.R."/>
            <person name="La Ragione R."/>
            <person name="Hildebrand F."/>
            <person name="Pallen M.J."/>
        </authorList>
    </citation>
    <scope>NUCLEOTIDE SEQUENCE</scope>
    <source>
        <strain evidence="2">21143</strain>
    </source>
</reference>
<dbReference type="InterPro" id="IPR027785">
    <property type="entry name" value="UvrD-like_helicase_C"/>
</dbReference>
<dbReference type="AlphaFoldDB" id="A0A9D1GEF1"/>
<feature type="domain" description="UvrD-like helicase C-terminal" evidence="1">
    <location>
        <begin position="411"/>
        <end position="462"/>
    </location>
</feature>
<evidence type="ECO:0000313" key="2">
    <source>
        <dbReference type="EMBL" id="HIT39353.1"/>
    </source>
</evidence>
<dbReference type="Pfam" id="PF13538">
    <property type="entry name" value="UvrD_C_2"/>
    <property type="match status" value="1"/>
</dbReference>
<dbReference type="EMBL" id="DVKT01000036">
    <property type="protein sequence ID" value="HIT39353.1"/>
    <property type="molecule type" value="Genomic_DNA"/>
</dbReference>
<dbReference type="InterPro" id="IPR027417">
    <property type="entry name" value="P-loop_NTPase"/>
</dbReference>
<evidence type="ECO:0000313" key="3">
    <source>
        <dbReference type="Proteomes" id="UP000886722"/>
    </source>
</evidence>
<comment type="caution">
    <text evidence="2">The sequence shown here is derived from an EMBL/GenBank/DDBJ whole genome shotgun (WGS) entry which is preliminary data.</text>
</comment>
<dbReference type="CDD" id="cd17933">
    <property type="entry name" value="DEXSc_RecD-like"/>
    <property type="match status" value="1"/>
</dbReference>
<gene>
    <name evidence="2" type="ORF">IAD06_04890</name>
</gene>
<evidence type="ECO:0000259" key="1">
    <source>
        <dbReference type="Pfam" id="PF13538"/>
    </source>
</evidence>
<reference evidence="2" key="1">
    <citation type="submission" date="2020-10" db="EMBL/GenBank/DDBJ databases">
        <authorList>
            <person name="Gilroy R."/>
        </authorList>
    </citation>
    <scope>NUCLEOTIDE SEQUENCE</scope>
    <source>
        <strain evidence="2">21143</strain>
    </source>
</reference>
<proteinExistence type="predicted"/>
<dbReference type="SUPFAM" id="SSF52540">
    <property type="entry name" value="P-loop containing nucleoside triphosphate hydrolases"/>
    <property type="match status" value="1"/>
</dbReference>
<dbReference type="Pfam" id="PF13604">
    <property type="entry name" value="AAA_30"/>
    <property type="match status" value="1"/>
</dbReference>
<name>A0A9D1GEF1_9BACT</name>